<dbReference type="SUPFAM" id="SSF82829">
    <property type="entry name" value="MesJ substrate recognition domain-like"/>
    <property type="match status" value="1"/>
</dbReference>
<dbReference type="NCBIfam" id="NF007942">
    <property type="entry name" value="PRK10660.1"/>
    <property type="match status" value="1"/>
</dbReference>
<protein>
    <recommendedName>
        <fullName evidence="8">tRNA(Ile)-lysidine synthase</fullName>
        <ecNumber evidence="8">6.3.4.19</ecNumber>
    </recommendedName>
    <alternativeName>
        <fullName evidence="8">tRNA(Ile)-2-lysyl-cytidine synthase</fullName>
    </alternativeName>
    <alternativeName>
        <fullName evidence="8">tRNA(Ile)-lysidine synthetase</fullName>
    </alternativeName>
</protein>
<dbReference type="OrthoDB" id="9807403at2"/>
<dbReference type="SMART" id="SM00977">
    <property type="entry name" value="TilS_C"/>
    <property type="match status" value="1"/>
</dbReference>
<evidence type="ECO:0000256" key="8">
    <source>
        <dbReference type="HAMAP-Rule" id="MF_01161"/>
    </source>
</evidence>
<dbReference type="Proteomes" id="UP000017700">
    <property type="component" value="Chromosome"/>
</dbReference>
<dbReference type="STRING" id="104623.Ser39006_01622"/>
<evidence type="ECO:0000256" key="7">
    <source>
        <dbReference type="ARBA" id="ARBA00048539"/>
    </source>
</evidence>
<reference evidence="11" key="2">
    <citation type="submission" date="2013-09" db="EMBL/GenBank/DDBJ databases">
        <authorList>
            <person name="Wang G."/>
            <person name="Yang Y."/>
            <person name="Su Y."/>
        </authorList>
    </citation>
    <scope>NUCLEOTIDE SEQUENCE</scope>
    <source>
        <strain evidence="11">ATCC 39006</strain>
    </source>
</reference>
<dbReference type="PANTHER" id="PTHR43033:SF1">
    <property type="entry name" value="TRNA(ILE)-LYSIDINE SYNTHASE-RELATED"/>
    <property type="match status" value="1"/>
</dbReference>
<dbReference type="GO" id="GO:0005737">
    <property type="term" value="C:cytoplasm"/>
    <property type="evidence" value="ECO:0007669"/>
    <property type="project" value="UniProtKB-SubCell"/>
</dbReference>
<comment type="catalytic activity">
    <reaction evidence="7 8">
        <text>cytidine(34) in tRNA(Ile2) + L-lysine + ATP = lysidine(34) in tRNA(Ile2) + AMP + diphosphate + H(+)</text>
        <dbReference type="Rhea" id="RHEA:43744"/>
        <dbReference type="Rhea" id="RHEA-COMP:10625"/>
        <dbReference type="Rhea" id="RHEA-COMP:10670"/>
        <dbReference type="ChEBI" id="CHEBI:15378"/>
        <dbReference type="ChEBI" id="CHEBI:30616"/>
        <dbReference type="ChEBI" id="CHEBI:32551"/>
        <dbReference type="ChEBI" id="CHEBI:33019"/>
        <dbReference type="ChEBI" id="CHEBI:82748"/>
        <dbReference type="ChEBI" id="CHEBI:83665"/>
        <dbReference type="ChEBI" id="CHEBI:456215"/>
        <dbReference type="EC" id="6.3.4.19"/>
    </reaction>
</comment>
<dbReference type="InterPro" id="IPR012795">
    <property type="entry name" value="tRNA_Ile_lys_synt_N"/>
</dbReference>
<evidence type="ECO:0000256" key="1">
    <source>
        <dbReference type="ARBA" id="ARBA00004496"/>
    </source>
</evidence>
<dbReference type="InterPro" id="IPR012094">
    <property type="entry name" value="tRNA_Ile_lys_synt"/>
</dbReference>
<dbReference type="AlphaFoldDB" id="A0A2I5TNF9"/>
<evidence type="ECO:0000256" key="2">
    <source>
        <dbReference type="ARBA" id="ARBA00022490"/>
    </source>
</evidence>
<dbReference type="GO" id="GO:0005524">
    <property type="term" value="F:ATP binding"/>
    <property type="evidence" value="ECO:0007669"/>
    <property type="project" value="UniProtKB-UniRule"/>
</dbReference>
<dbReference type="InterPro" id="IPR015262">
    <property type="entry name" value="tRNA_Ile_lys_synt_subst-bd"/>
</dbReference>
<keyword evidence="5 8" id="KW-0547">Nucleotide-binding</keyword>
<keyword evidence="2 8" id="KW-0963">Cytoplasm</keyword>
<dbReference type="Gene3D" id="3.40.50.620">
    <property type="entry name" value="HUPs"/>
    <property type="match status" value="1"/>
</dbReference>
<evidence type="ECO:0000313" key="13">
    <source>
        <dbReference type="Proteomes" id="UP000233778"/>
    </source>
</evidence>
<gene>
    <name evidence="8" type="primary">tilS</name>
    <name evidence="10" type="ORF">CWC46_19405</name>
    <name evidence="11" type="ORF">Ser39006_019405</name>
</gene>
<reference evidence="11" key="4">
    <citation type="submission" date="2017-11" db="EMBL/GenBank/DDBJ databases">
        <title>Complete genome sequence of Serratia sp. ATCC 39006.</title>
        <authorList>
            <person name="Hampton H.G."/>
            <person name="Jackson S.A."/>
            <person name="Jauregui R."/>
            <person name="Poulter G.T.M."/>
            <person name="Salmond G.P.C."/>
            <person name="Fineran P.C."/>
        </authorList>
    </citation>
    <scope>NUCLEOTIDE SEQUENCE</scope>
    <source>
        <strain evidence="11">ATCC 39006</strain>
    </source>
</reference>
<comment type="function">
    <text evidence="8">Ligates lysine onto the cytidine present at position 34 of the AUA codon-specific tRNA(Ile) that contains the anticodon CAU, in an ATP-dependent manner. Cytidine is converted to lysidine, thus changing the amino acid specificity of the tRNA from methionine to isoleucine.</text>
</comment>
<feature type="binding site" evidence="8">
    <location>
        <begin position="39"/>
        <end position="44"/>
    </location>
    <ligand>
        <name>ATP</name>
        <dbReference type="ChEBI" id="CHEBI:30616"/>
    </ligand>
</feature>
<reference evidence="10 13" key="3">
    <citation type="submission" date="2017-11" db="EMBL/GenBank/DDBJ databases">
        <title>Complete genome sequence of Serratia sp. ATCC 39006 LacA.</title>
        <authorList>
            <person name="Hampton H.G."/>
            <person name="Jackson S.A."/>
            <person name="Jauregui R."/>
            <person name="Poulter G.T.M."/>
            <person name="Salmond G.P.C."/>
            <person name="Fineran P.C."/>
        </authorList>
    </citation>
    <scope>NUCLEOTIDE SEQUENCE [LARGE SCALE GENOMIC DNA]</scope>
    <source>
        <strain evidence="10 13">ATCC 39006</strain>
    </source>
</reference>
<dbReference type="KEGG" id="serq:CWC46_19405"/>
<keyword evidence="6 8" id="KW-0067">ATP-binding</keyword>
<sequence>MGCHLNCMNGNHDMSSEEMLLAEVCRRTAMYSHCLVAYSGGLDSSVLLNLMTRISQQQHISLRAVYIHHGLNPLADSWAEHCRQQCQRWQVPFDVLHVDVDARQKGIEAAAREARYQALKNHLLPGEALLTAQHLDDQSETFLLALKRGSGPAGLASMAEHSTSNGHVLLRPLLTFSRTQLEAYAQTQQLSWIEDDSNGDERFDRNFLRLHVLPLLKQRWPHFLSAVARSAALCAEQEQLLDELLAESLQAMSDADGALCIDALMPLSPARRFALLRRWIARQGAQMPSRDQLQRVWQEVAMSKQDAEPQLQLGNVQVRRFRQQLYLLPLMDSLKSCILPWQLAASSPLVLPDGLGCLMLASHGTHVRSPREGEQVTVRFMAQGKIHIVGRQHGRQMKKLWQEMGVPPWQRERTPLLFYNEQLIAAVGVFITMEGQVQHGEDGWHIDWQR</sequence>
<evidence type="ECO:0000256" key="3">
    <source>
        <dbReference type="ARBA" id="ARBA00022598"/>
    </source>
</evidence>
<name>A0A2I5TNF9_SERS3</name>
<dbReference type="Gene3D" id="1.20.59.20">
    <property type="match status" value="1"/>
</dbReference>
<dbReference type="NCBIfam" id="TIGR02433">
    <property type="entry name" value="lysidine_TilS_C"/>
    <property type="match status" value="1"/>
</dbReference>
<dbReference type="HAMAP" id="MF_01161">
    <property type="entry name" value="tRNA_Ile_lys_synt"/>
    <property type="match status" value="1"/>
</dbReference>
<dbReference type="EMBL" id="CP025085">
    <property type="protein sequence ID" value="AUH01778.1"/>
    <property type="molecule type" value="Genomic_DNA"/>
</dbReference>
<comment type="subcellular location">
    <subcellularLocation>
        <location evidence="1 8">Cytoplasm</location>
    </subcellularLocation>
</comment>
<evidence type="ECO:0000313" key="12">
    <source>
        <dbReference type="Proteomes" id="UP000017700"/>
    </source>
</evidence>
<dbReference type="KEGG" id="sera:Ser39006_019405"/>
<evidence type="ECO:0000256" key="6">
    <source>
        <dbReference type="ARBA" id="ARBA00022840"/>
    </source>
</evidence>
<dbReference type="InterPro" id="IPR014729">
    <property type="entry name" value="Rossmann-like_a/b/a_fold"/>
</dbReference>
<dbReference type="InterPro" id="IPR011063">
    <property type="entry name" value="TilS/TtcA_N"/>
</dbReference>
<dbReference type="EMBL" id="CP025084">
    <property type="protein sequence ID" value="AUH06101.1"/>
    <property type="molecule type" value="Genomic_DNA"/>
</dbReference>
<evidence type="ECO:0000313" key="11">
    <source>
        <dbReference type="EMBL" id="AUH06101.1"/>
    </source>
</evidence>
<dbReference type="GO" id="GO:0006400">
    <property type="term" value="P:tRNA modification"/>
    <property type="evidence" value="ECO:0007669"/>
    <property type="project" value="UniProtKB-UniRule"/>
</dbReference>
<dbReference type="Pfam" id="PF11734">
    <property type="entry name" value="TilS_C"/>
    <property type="match status" value="1"/>
</dbReference>
<evidence type="ECO:0000259" key="9">
    <source>
        <dbReference type="SMART" id="SM00977"/>
    </source>
</evidence>
<comment type="domain">
    <text evidence="8">The N-terminal region contains the highly conserved SGGXDS motif, predicted to be a P-loop motif involved in ATP binding.</text>
</comment>
<evidence type="ECO:0000313" key="10">
    <source>
        <dbReference type="EMBL" id="AUH01778.1"/>
    </source>
</evidence>
<dbReference type="CDD" id="cd01992">
    <property type="entry name" value="TilS_N"/>
    <property type="match status" value="1"/>
</dbReference>
<dbReference type="SUPFAM" id="SSF52402">
    <property type="entry name" value="Adenine nucleotide alpha hydrolases-like"/>
    <property type="match status" value="1"/>
</dbReference>
<keyword evidence="12" id="KW-1185">Reference proteome</keyword>
<comment type="similarity">
    <text evidence="8">Belongs to the tRNA(Ile)-lysidine synthase family.</text>
</comment>
<keyword evidence="4 8" id="KW-0819">tRNA processing</keyword>
<proteinExistence type="inferred from homology"/>
<evidence type="ECO:0000256" key="4">
    <source>
        <dbReference type="ARBA" id="ARBA00022694"/>
    </source>
</evidence>
<dbReference type="SUPFAM" id="SSF56037">
    <property type="entry name" value="PheT/TilS domain"/>
    <property type="match status" value="1"/>
</dbReference>
<dbReference type="InterPro" id="IPR012796">
    <property type="entry name" value="Lysidine-tRNA-synth_C"/>
</dbReference>
<feature type="domain" description="Lysidine-tRNA(Ile) synthetase C-terminal" evidence="9">
    <location>
        <begin position="376"/>
        <end position="448"/>
    </location>
</feature>
<dbReference type="NCBIfam" id="TIGR02432">
    <property type="entry name" value="lysidine_TilS_N"/>
    <property type="match status" value="1"/>
</dbReference>
<dbReference type="GO" id="GO:0032267">
    <property type="term" value="F:tRNA(Ile)-lysidine synthase activity"/>
    <property type="evidence" value="ECO:0007669"/>
    <property type="project" value="UniProtKB-EC"/>
</dbReference>
<reference evidence="11 12" key="1">
    <citation type="journal article" date="2013" name="Genome Announc.">
        <title>Draft genome sequence of Serratia sp. strain ATCC 39006, a model bacterium for analysis of the biosynthesis and regulation of prodigiosin, a carbapenem, and gas vesicles.</title>
        <authorList>
            <person name="Fineran P.C."/>
            <person name="Iglesias Cans M.C."/>
            <person name="Ramsay J.P."/>
            <person name="Wilf N.M."/>
            <person name="Cossyleon D."/>
            <person name="McNeil M.B."/>
            <person name="Williamson N.R."/>
            <person name="Monson R.E."/>
            <person name="Becher S.A."/>
            <person name="Stanton J.A."/>
            <person name="Brugger K."/>
            <person name="Brown S.D."/>
            <person name="Salmond G.P."/>
        </authorList>
    </citation>
    <scope>NUCLEOTIDE SEQUENCE [LARGE SCALE GENOMIC DNA]</scope>
    <source>
        <strain evidence="11">ATCC 39006</strain>
        <strain evidence="12">ATCC 39006 / SC 11482</strain>
    </source>
</reference>
<keyword evidence="3 8" id="KW-0436">Ligase</keyword>
<dbReference type="Proteomes" id="UP000233778">
    <property type="component" value="Chromosome"/>
</dbReference>
<dbReference type="PANTHER" id="PTHR43033">
    <property type="entry name" value="TRNA(ILE)-LYSIDINE SYNTHASE-RELATED"/>
    <property type="match status" value="1"/>
</dbReference>
<dbReference type="Pfam" id="PF09179">
    <property type="entry name" value="TilS"/>
    <property type="match status" value="1"/>
</dbReference>
<accession>A0A2I5TNF9</accession>
<dbReference type="Pfam" id="PF01171">
    <property type="entry name" value="ATP_bind_3"/>
    <property type="match status" value="1"/>
</dbReference>
<organism evidence="11 12">
    <name type="scientific">Serratia sp. (strain ATCC 39006)</name>
    <name type="common">Prodigiosinella confusarubida</name>
    <dbReference type="NCBI Taxonomy" id="104623"/>
    <lineage>
        <taxon>Bacteria</taxon>
        <taxon>Pseudomonadati</taxon>
        <taxon>Pseudomonadota</taxon>
        <taxon>Gammaproteobacteria</taxon>
        <taxon>Enterobacterales</taxon>
        <taxon>Pectobacteriaceae</taxon>
        <taxon>Prodigiosinella</taxon>
    </lineage>
</organism>
<evidence type="ECO:0000256" key="5">
    <source>
        <dbReference type="ARBA" id="ARBA00022741"/>
    </source>
</evidence>
<dbReference type="EC" id="6.3.4.19" evidence="8"/>